<organism evidence="5 6">
    <name type="scientific">Chitinophaga silvatica</name>
    <dbReference type="NCBI Taxonomy" id="2282649"/>
    <lineage>
        <taxon>Bacteria</taxon>
        <taxon>Pseudomonadati</taxon>
        <taxon>Bacteroidota</taxon>
        <taxon>Chitinophagia</taxon>
        <taxon>Chitinophagales</taxon>
        <taxon>Chitinophagaceae</taxon>
        <taxon>Chitinophaga</taxon>
    </lineage>
</organism>
<dbReference type="Gene3D" id="2.60.120.260">
    <property type="entry name" value="Galactose-binding domain-like"/>
    <property type="match status" value="2"/>
</dbReference>
<comment type="caution">
    <text evidence="5">The sequence shown here is derived from an EMBL/GenBank/DDBJ whole genome shotgun (WGS) entry which is preliminary data.</text>
</comment>
<feature type="domain" description="FAS1" evidence="3">
    <location>
        <begin position="46"/>
        <end position="212"/>
    </location>
</feature>
<sequence>MNKLFLMKKMLFRLSGVAVMIILFLYAGCKKDSGYYEHQNIVREFAGNTYDLLKSQPGVYDSFLYVIDKVGLTDSLKEGIYTVFAPTNASFQEAISNMNNLRKAQGRPLLYLSTSPLYQLDSMVSTYLIPGIIPSDSMSGQDGIDFYSRYNFMMHGRYKSTRSEGYVEGGPGVIEFSNTKGVIYIRQWSTSNTVAVDIKTSNGLVNVMDRNHIFGFDEFIGRINPTLPSPYYGYPLPIPGTIGFEIFDKGGESVAYHDNDPTNNGGKFRPREGVDIEDSGNGENGYDVGWTNSGEWLKYTVFINEAGKYRLSIRAAANRSAAEGGGTLHLEIDDNPVTGGIKIKGTGGDQNWVENEIITRDLPAGKHVLKVSYDLARFNLRFMRFLPLSKHYPVPGTIPVEEFDEGGEGVGYHDSDASNNGGKYRLNEGVDISQNKEGGGYNVGWTNDNEWMNYTINVLKTGEYYFTARVASPNAPNGNNRFHFEIDGQNVTGSMTCPNTGGWDAWTNVTTNQTIHLEKGIHVMRFFEENGNYNIRSFTISEFK</sequence>
<dbReference type="InterPro" id="IPR005084">
    <property type="entry name" value="CBM6"/>
</dbReference>
<dbReference type="GO" id="GO:0030246">
    <property type="term" value="F:carbohydrate binding"/>
    <property type="evidence" value="ECO:0007669"/>
    <property type="project" value="InterPro"/>
</dbReference>
<evidence type="ECO:0000256" key="1">
    <source>
        <dbReference type="ARBA" id="ARBA00022729"/>
    </source>
</evidence>
<reference evidence="5 6" key="1">
    <citation type="submission" date="2018-07" db="EMBL/GenBank/DDBJ databases">
        <title>Chitinophaga K2CV101002-2 sp. nov., isolated from a monsoon evergreen broad-leaved forest soil.</title>
        <authorList>
            <person name="Lv Y."/>
        </authorList>
    </citation>
    <scope>NUCLEOTIDE SEQUENCE [LARGE SCALE GENOMIC DNA]</scope>
    <source>
        <strain evidence="5 6">GDMCC 1.1288</strain>
    </source>
</reference>
<accession>A0A3E1Y8Z8</accession>
<dbReference type="AlphaFoldDB" id="A0A3E1Y8Z8"/>
<dbReference type="Proteomes" id="UP000260644">
    <property type="component" value="Unassembled WGS sequence"/>
</dbReference>
<evidence type="ECO:0000313" key="5">
    <source>
        <dbReference type="EMBL" id="RFS21821.1"/>
    </source>
</evidence>
<feature type="domain" description="CBM6" evidence="4">
    <location>
        <begin position="254"/>
        <end position="386"/>
    </location>
</feature>
<gene>
    <name evidence="5" type="ORF">DVR12_14280</name>
</gene>
<dbReference type="Gene3D" id="2.30.180.10">
    <property type="entry name" value="FAS1 domain"/>
    <property type="match status" value="1"/>
</dbReference>
<dbReference type="InterPro" id="IPR036378">
    <property type="entry name" value="FAS1_dom_sf"/>
</dbReference>
<keyword evidence="6" id="KW-1185">Reference proteome</keyword>
<dbReference type="InterPro" id="IPR006584">
    <property type="entry name" value="Cellulose-bd_IV"/>
</dbReference>
<protein>
    <recommendedName>
        <fullName evidence="7">Carbohydrate-binding protein</fullName>
    </recommendedName>
</protein>
<feature type="region of interest" description="Disordered" evidence="2">
    <location>
        <begin position="255"/>
        <end position="284"/>
    </location>
</feature>
<name>A0A3E1Y8Z8_9BACT</name>
<evidence type="ECO:0000256" key="2">
    <source>
        <dbReference type="SAM" id="MobiDB-lite"/>
    </source>
</evidence>
<feature type="domain" description="CBM6" evidence="4">
    <location>
        <begin position="410"/>
        <end position="541"/>
    </location>
</feature>
<evidence type="ECO:0000259" key="3">
    <source>
        <dbReference type="PROSITE" id="PS50213"/>
    </source>
</evidence>
<evidence type="ECO:0000259" key="4">
    <source>
        <dbReference type="PROSITE" id="PS51175"/>
    </source>
</evidence>
<dbReference type="InterPro" id="IPR000782">
    <property type="entry name" value="FAS1_domain"/>
</dbReference>
<keyword evidence="1" id="KW-0732">Signal</keyword>
<dbReference type="Pfam" id="PF03422">
    <property type="entry name" value="CBM_6"/>
    <property type="match status" value="2"/>
</dbReference>
<dbReference type="Pfam" id="PF02469">
    <property type="entry name" value="Fasciclin"/>
    <property type="match status" value="1"/>
</dbReference>
<dbReference type="EMBL" id="QPMM01000007">
    <property type="protein sequence ID" value="RFS21821.1"/>
    <property type="molecule type" value="Genomic_DNA"/>
</dbReference>
<dbReference type="CDD" id="cd04080">
    <property type="entry name" value="CBM6_cellulase-like"/>
    <property type="match status" value="2"/>
</dbReference>
<proteinExistence type="predicted"/>
<dbReference type="PROSITE" id="PS51175">
    <property type="entry name" value="CBM6"/>
    <property type="match status" value="2"/>
</dbReference>
<dbReference type="PROSITE" id="PS50213">
    <property type="entry name" value="FAS1"/>
    <property type="match status" value="1"/>
</dbReference>
<dbReference type="SUPFAM" id="SSF49785">
    <property type="entry name" value="Galactose-binding domain-like"/>
    <property type="match status" value="2"/>
</dbReference>
<dbReference type="SUPFAM" id="SSF82153">
    <property type="entry name" value="FAS1 domain"/>
    <property type="match status" value="1"/>
</dbReference>
<evidence type="ECO:0008006" key="7">
    <source>
        <dbReference type="Google" id="ProtNLM"/>
    </source>
</evidence>
<evidence type="ECO:0000313" key="6">
    <source>
        <dbReference type="Proteomes" id="UP000260644"/>
    </source>
</evidence>
<dbReference type="InterPro" id="IPR008979">
    <property type="entry name" value="Galactose-bd-like_sf"/>
</dbReference>
<dbReference type="SMART" id="SM00606">
    <property type="entry name" value="CBD_IV"/>
    <property type="match status" value="2"/>
</dbReference>